<comment type="caution">
    <text evidence="1">The sequence shown here is derived from an EMBL/GenBank/DDBJ whole genome shotgun (WGS) entry which is preliminary data.</text>
</comment>
<evidence type="ECO:0000313" key="2">
    <source>
        <dbReference type="Proteomes" id="UP000682134"/>
    </source>
</evidence>
<dbReference type="Proteomes" id="UP000682134">
    <property type="component" value="Unassembled WGS sequence"/>
</dbReference>
<proteinExistence type="predicted"/>
<dbReference type="AlphaFoldDB" id="A0A940NQ02"/>
<dbReference type="RefSeq" id="WP_209407023.1">
    <property type="nucleotide sequence ID" value="NZ_JAGIYQ010000013.1"/>
</dbReference>
<gene>
    <name evidence="1" type="ORF">J5Y03_16100</name>
</gene>
<protein>
    <submittedName>
        <fullName evidence="1">Uncharacterized protein</fullName>
    </submittedName>
</protein>
<sequence>MRRKYIIILVLFIVIVLLFAYKKYTYSFEFTDGVFFKGPLKSPTGKYTANAYYHTYGGAAGGVNVWVELTYNNEKNKIKTVYYSDAKSDFSMEWKGKDRLFIKNEEPDLPSENRSIELEIGKDIYDDSGAACSSWKMKDAYETC</sequence>
<evidence type="ECO:0000313" key="1">
    <source>
        <dbReference type="EMBL" id="MBP0726681.1"/>
    </source>
</evidence>
<keyword evidence="2" id="KW-1185">Reference proteome</keyword>
<dbReference type="InterPro" id="IPR035406">
    <property type="entry name" value="DUF5412"/>
</dbReference>
<reference evidence="1" key="1">
    <citation type="submission" date="2021-04" db="EMBL/GenBank/DDBJ databases">
        <title>Genome seq and assembly of Bacillus sp.</title>
        <authorList>
            <person name="Chhetri G."/>
        </authorList>
    </citation>
    <scope>NUCLEOTIDE SEQUENCE</scope>
    <source>
        <strain evidence="1">RG28</strain>
    </source>
</reference>
<name>A0A940NQ02_9BACI</name>
<organism evidence="1 2">
    <name type="scientific">Gottfriedia endophytica</name>
    <dbReference type="NCBI Taxonomy" id="2820819"/>
    <lineage>
        <taxon>Bacteria</taxon>
        <taxon>Bacillati</taxon>
        <taxon>Bacillota</taxon>
        <taxon>Bacilli</taxon>
        <taxon>Bacillales</taxon>
        <taxon>Bacillaceae</taxon>
        <taxon>Gottfriedia</taxon>
    </lineage>
</organism>
<accession>A0A940NQ02</accession>
<dbReference type="EMBL" id="JAGIYQ010000013">
    <property type="protein sequence ID" value="MBP0726681.1"/>
    <property type="molecule type" value="Genomic_DNA"/>
</dbReference>
<dbReference type="Pfam" id="PF17428">
    <property type="entry name" value="DUF5412"/>
    <property type="match status" value="1"/>
</dbReference>